<feature type="transmembrane region" description="Helical" evidence="2">
    <location>
        <begin position="240"/>
        <end position="260"/>
    </location>
</feature>
<dbReference type="InterPro" id="IPR005804">
    <property type="entry name" value="FA_desaturase_dom"/>
</dbReference>
<dbReference type="EMBL" id="VKAC01000006">
    <property type="protein sequence ID" value="TXR56125.1"/>
    <property type="molecule type" value="Genomic_DNA"/>
</dbReference>
<proteinExistence type="predicted"/>
<gene>
    <name evidence="4" type="ORF">FMM08_11890</name>
</gene>
<dbReference type="PANTHER" id="PTHR19353:SF19">
    <property type="entry name" value="DELTA(5) FATTY ACID DESATURASE C-RELATED"/>
    <property type="match status" value="1"/>
</dbReference>
<sequence length="372" mass="40290">MSTTTRTGPDPALPEQAPAGPHPRTQRPRERAVSTYAALSARVQAAGLMARRRCYYAVRTAAATAVAAAVVTAVVLLGETWWQLLLAVAVGVLATQFAFFGHDGAHRQIFESARGNDWAARIFAGLLAGLSYGWWMRKHSKHHGAPNQLGKDTDIESTVVAFHEEEARSRRGLRARLTRHQGWLFLPLLLLAGANLHVASARALVARGAKGRWTDVTLLAAHWGLYLTGLLLVMAPLQALAFVGVHLAVLGVCMAGAFAPNHVGMPVIARGARLDFLSRQVLTSRNVSGGAWVDFAMGGLNRQVEHHLFPSMPRPNLRRVQPIVRAFCAEHGIAYTEQTLVGSYRSIIGHLNRVGLQAGDPFTCQSAAHLRA</sequence>
<dbReference type="PIRSF" id="PIRSF015921">
    <property type="entry name" value="FA_sphinglp_des"/>
    <property type="match status" value="1"/>
</dbReference>
<feature type="domain" description="Fatty acid desaturase" evidence="3">
    <location>
        <begin position="80"/>
        <end position="338"/>
    </location>
</feature>
<feature type="transmembrane region" description="Helical" evidence="2">
    <location>
        <begin position="118"/>
        <end position="135"/>
    </location>
</feature>
<dbReference type="InterPro" id="IPR012171">
    <property type="entry name" value="Fatty_acid_desaturase"/>
</dbReference>
<dbReference type="OrthoDB" id="104711at2"/>
<evidence type="ECO:0000256" key="1">
    <source>
        <dbReference type="SAM" id="MobiDB-lite"/>
    </source>
</evidence>
<keyword evidence="5" id="KW-1185">Reference proteome</keyword>
<protein>
    <submittedName>
        <fullName evidence="4">Acyl-CoA desaturase</fullName>
    </submittedName>
</protein>
<accession>A0A5C8ZDF0</accession>
<dbReference type="GO" id="GO:0016020">
    <property type="term" value="C:membrane"/>
    <property type="evidence" value="ECO:0007669"/>
    <property type="project" value="TreeGrafter"/>
</dbReference>
<keyword evidence="2" id="KW-1133">Transmembrane helix</keyword>
<dbReference type="AlphaFoldDB" id="A0A5C8ZDF0"/>
<reference evidence="4 5" key="1">
    <citation type="submission" date="2019-07" db="EMBL/GenBank/DDBJ databases">
        <title>Quadrisphaera sp. strain DD2A genome sequencing and assembly.</title>
        <authorList>
            <person name="Kim I."/>
        </authorList>
    </citation>
    <scope>NUCLEOTIDE SEQUENCE [LARGE SCALE GENOMIC DNA]</scope>
    <source>
        <strain evidence="4 5">DD2A</strain>
    </source>
</reference>
<comment type="caution">
    <text evidence="4">The sequence shown here is derived from an EMBL/GenBank/DDBJ whole genome shotgun (WGS) entry which is preliminary data.</text>
</comment>
<dbReference type="Pfam" id="PF00487">
    <property type="entry name" value="FA_desaturase"/>
    <property type="match status" value="1"/>
</dbReference>
<dbReference type="GO" id="GO:0008610">
    <property type="term" value="P:lipid biosynthetic process"/>
    <property type="evidence" value="ECO:0007669"/>
    <property type="project" value="UniProtKB-ARBA"/>
</dbReference>
<evidence type="ECO:0000313" key="5">
    <source>
        <dbReference type="Proteomes" id="UP000321234"/>
    </source>
</evidence>
<keyword evidence="2" id="KW-0812">Transmembrane</keyword>
<dbReference type="RefSeq" id="WP_147926557.1">
    <property type="nucleotide sequence ID" value="NZ_VKAC01000006.1"/>
</dbReference>
<organism evidence="4 5">
    <name type="scientific">Quadrisphaera setariae</name>
    <dbReference type="NCBI Taxonomy" id="2593304"/>
    <lineage>
        <taxon>Bacteria</taxon>
        <taxon>Bacillati</taxon>
        <taxon>Actinomycetota</taxon>
        <taxon>Actinomycetes</taxon>
        <taxon>Kineosporiales</taxon>
        <taxon>Kineosporiaceae</taxon>
        <taxon>Quadrisphaera</taxon>
    </lineage>
</organism>
<feature type="transmembrane region" description="Helical" evidence="2">
    <location>
        <begin position="56"/>
        <end position="78"/>
    </location>
</feature>
<evidence type="ECO:0000259" key="3">
    <source>
        <dbReference type="Pfam" id="PF00487"/>
    </source>
</evidence>
<dbReference type="GO" id="GO:0016717">
    <property type="term" value="F:oxidoreductase activity, acting on paired donors, with oxidation of a pair of donors resulting in the reduction of molecular oxygen to two molecules of water"/>
    <property type="evidence" value="ECO:0007669"/>
    <property type="project" value="TreeGrafter"/>
</dbReference>
<keyword evidence="2" id="KW-0472">Membrane</keyword>
<name>A0A5C8ZDF0_9ACTN</name>
<feature type="transmembrane region" description="Helical" evidence="2">
    <location>
        <begin position="216"/>
        <end position="234"/>
    </location>
</feature>
<dbReference type="CDD" id="cd03506">
    <property type="entry name" value="Delta6-FADS-like"/>
    <property type="match status" value="1"/>
</dbReference>
<feature type="transmembrane region" description="Helical" evidence="2">
    <location>
        <begin position="183"/>
        <end position="204"/>
    </location>
</feature>
<feature type="transmembrane region" description="Helical" evidence="2">
    <location>
        <begin position="84"/>
        <end position="106"/>
    </location>
</feature>
<evidence type="ECO:0000313" key="4">
    <source>
        <dbReference type="EMBL" id="TXR56125.1"/>
    </source>
</evidence>
<dbReference type="PANTHER" id="PTHR19353">
    <property type="entry name" value="FATTY ACID DESATURASE 2"/>
    <property type="match status" value="1"/>
</dbReference>
<feature type="region of interest" description="Disordered" evidence="1">
    <location>
        <begin position="1"/>
        <end position="31"/>
    </location>
</feature>
<evidence type="ECO:0000256" key="2">
    <source>
        <dbReference type="SAM" id="Phobius"/>
    </source>
</evidence>
<dbReference type="Proteomes" id="UP000321234">
    <property type="component" value="Unassembled WGS sequence"/>
</dbReference>